<evidence type="ECO:0000256" key="8">
    <source>
        <dbReference type="PIRSR" id="PIRSR000915-3"/>
    </source>
</evidence>
<dbReference type="InterPro" id="IPR023214">
    <property type="entry name" value="HAD_sf"/>
</dbReference>
<dbReference type="InterPro" id="IPR006357">
    <property type="entry name" value="HAD-SF_hydro_IIA"/>
</dbReference>
<evidence type="ECO:0000256" key="7">
    <source>
        <dbReference type="PIRSR" id="PIRSR000915-2"/>
    </source>
</evidence>
<dbReference type="RefSeq" id="WP_244725339.1">
    <property type="nucleotide sequence ID" value="NZ_JALIRP010000004.1"/>
</dbReference>
<dbReference type="InterPro" id="IPR036412">
    <property type="entry name" value="HAD-like_sf"/>
</dbReference>
<dbReference type="SUPFAM" id="SSF56784">
    <property type="entry name" value="HAD-like"/>
    <property type="match status" value="1"/>
</dbReference>
<dbReference type="SFLD" id="SFLDS00003">
    <property type="entry name" value="Haloacid_Dehalogenase"/>
    <property type="match status" value="1"/>
</dbReference>
<evidence type="ECO:0000256" key="2">
    <source>
        <dbReference type="ARBA" id="ARBA00022723"/>
    </source>
</evidence>
<feature type="active site" description="Proton donor" evidence="6">
    <location>
        <position position="15"/>
    </location>
</feature>
<evidence type="ECO:0000256" key="5">
    <source>
        <dbReference type="PIRNR" id="PIRNR000915"/>
    </source>
</evidence>
<dbReference type="Pfam" id="PF13242">
    <property type="entry name" value="Hydrolase_like"/>
    <property type="match status" value="1"/>
</dbReference>
<dbReference type="SFLD" id="SFLDG01139">
    <property type="entry name" value="C2.A:_Pyridoxal_Phosphate_Phos"/>
    <property type="match status" value="1"/>
</dbReference>
<comment type="function">
    <text evidence="5">Catalyzes the dephosphorylation of 2-6 carbon acid sugars in vitro.</text>
</comment>
<feature type="binding site" evidence="8">
    <location>
        <position position="209"/>
    </location>
    <ligand>
        <name>Mg(2+)</name>
        <dbReference type="ChEBI" id="CHEBI:18420"/>
    </ligand>
</feature>
<dbReference type="NCBIfam" id="TIGR01457">
    <property type="entry name" value="HAD-SF-IIA-hyp2"/>
    <property type="match status" value="1"/>
</dbReference>
<dbReference type="CDD" id="cd07530">
    <property type="entry name" value="HAD_Pase_UmpH-like"/>
    <property type="match status" value="1"/>
</dbReference>
<evidence type="ECO:0000313" key="10">
    <source>
        <dbReference type="Proteomes" id="UP001139347"/>
    </source>
</evidence>
<dbReference type="AlphaFoldDB" id="A0A9X1WPX7"/>
<keyword evidence="3 9" id="KW-0378">Hydrolase</keyword>
<evidence type="ECO:0000256" key="1">
    <source>
        <dbReference type="ARBA" id="ARBA00006696"/>
    </source>
</evidence>
<dbReference type="EMBL" id="JALIRP010000004">
    <property type="protein sequence ID" value="MCJ8012546.1"/>
    <property type="molecule type" value="Genomic_DNA"/>
</dbReference>
<dbReference type="PANTHER" id="PTHR19288">
    <property type="entry name" value="4-NITROPHENYLPHOSPHATASE-RELATED"/>
    <property type="match status" value="1"/>
</dbReference>
<dbReference type="PANTHER" id="PTHR19288:SF46">
    <property type="entry name" value="HALOACID DEHALOGENASE-LIKE HYDROLASE DOMAIN-CONTAINING PROTEIN 2"/>
    <property type="match status" value="1"/>
</dbReference>
<dbReference type="Proteomes" id="UP001139347">
    <property type="component" value="Unassembled WGS sequence"/>
</dbReference>
<gene>
    <name evidence="9" type="ORF">MUG84_12475</name>
</gene>
<evidence type="ECO:0000256" key="3">
    <source>
        <dbReference type="ARBA" id="ARBA00022801"/>
    </source>
</evidence>
<dbReference type="InterPro" id="IPR006354">
    <property type="entry name" value="HAD-SF_hydro_IIA_hyp1"/>
</dbReference>
<evidence type="ECO:0000256" key="6">
    <source>
        <dbReference type="PIRSR" id="PIRSR000915-1"/>
    </source>
</evidence>
<dbReference type="Pfam" id="PF13344">
    <property type="entry name" value="Hydrolase_6"/>
    <property type="match status" value="1"/>
</dbReference>
<organism evidence="9 10">
    <name type="scientific">Paenibacillus mangrovi</name>
    <dbReference type="NCBI Taxonomy" id="2931978"/>
    <lineage>
        <taxon>Bacteria</taxon>
        <taxon>Bacillati</taxon>
        <taxon>Bacillota</taxon>
        <taxon>Bacilli</taxon>
        <taxon>Bacillales</taxon>
        <taxon>Paenibacillaceae</taxon>
        <taxon>Paenibacillus</taxon>
    </lineage>
</organism>
<keyword evidence="2 5" id="KW-0479">Metal-binding</keyword>
<accession>A0A9X1WPX7</accession>
<feature type="active site" description="Nucleophile" evidence="6">
    <location>
        <position position="13"/>
    </location>
</feature>
<comment type="cofactor">
    <cofactor evidence="8">
        <name>Mg(2+)</name>
        <dbReference type="ChEBI" id="CHEBI:18420"/>
    </cofactor>
    <text evidence="8">Divalent metal ions. Mg(2+) is the most effective.</text>
</comment>
<reference evidence="9" key="1">
    <citation type="submission" date="2022-04" db="EMBL/GenBank/DDBJ databases">
        <title>Paenibacillus mangrovi sp. nov., a novel endophytic bacterium isolated from bark of Kandelia candel.</title>
        <authorList>
            <person name="Tuo L."/>
        </authorList>
    </citation>
    <scope>NUCLEOTIDE SEQUENCE</scope>
    <source>
        <strain evidence="9">KQZ6P-2</strain>
    </source>
</reference>
<comment type="caution">
    <text evidence="9">The sequence shown here is derived from an EMBL/GenBank/DDBJ whole genome shotgun (WGS) entry which is preliminary data.</text>
</comment>
<dbReference type="GO" id="GO:0005737">
    <property type="term" value="C:cytoplasm"/>
    <property type="evidence" value="ECO:0007669"/>
    <property type="project" value="TreeGrafter"/>
</dbReference>
<feature type="binding site" evidence="7">
    <location>
        <position position="184"/>
    </location>
    <ligand>
        <name>substrate</name>
    </ligand>
</feature>
<dbReference type="GO" id="GO:0016791">
    <property type="term" value="F:phosphatase activity"/>
    <property type="evidence" value="ECO:0007669"/>
    <property type="project" value="TreeGrafter"/>
</dbReference>
<dbReference type="PIRSF" id="PIRSF000915">
    <property type="entry name" value="PGP-type_phosphatase"/>
    <property type="match status" value="1"/>
</dbReference>
<keyword evidence="4 5" id="KW-0460">Magnesium</keyword>
<evidence type="ECO:0000256" key="4">
    <source>
        <dbReference type="ARBA" id="ARBA00022842"/>
    </source>
</evidence>
<keyword evidence="10" id="KW-1185">Reference proteome</keyword>
<evidence type="ECO:0000313" key="9">
    <source>
        <dbReference type="EMBL" id="MCJ8012546.1"/>
    </source>
</evidence>
<dbReference type="Gene3D" id="3.40.50.1000">
    <property type="entry name" value="HAD superfamily/HAD-like"/>
    <property type="match status" value="2"/>
</dbReference>
<dbReference type="GO" id="GO:0046872">
    <property type="term" value="F:metal ion binding"/>
    <property type="evidence" value="ECO:0007669"/>
    <property type="project" value="UniProtKB-KW"/>
</dbReference>
<name>A0A9X1WPX7_9BACL</name>
<dbReference type="NCBIfam" id="TIGR01460">
    <property type="entry name" value="HAD-SF-IIA"/>
    <property type="match status" value="1"/>
</dbReference>
<feature type="binding site" evidence="8">
    <location>
        <position position="13"/>
    </location>
    <ligand>
        <name>Mg(2+)</name>
        <dbReference type="ChEBI" id="CHEBI:18420"/>
    </ligand>
</feature>
<sequence length="271" mass="28754">MTQRKETKGLLIDLDGTLYHGIHRIPGADTLIQTLKKRQIPYMFVTNNSSRTAEGVAAHLNEMGIPAAADEVCTSALAAAKYIAEESPGAAVAMLGEEGLRQALLEAGLHIVDDKPQFVVQGIDRSFTYETLANAVRWIREGAAYILTNPDLLLPSDHGLIPGAGSLSASIQAASGAEPVVIGKPARHLMNYAIERLGISASEATVVGDNMRTDIAAGAAAGCQTILVLTGLTTEENLDAQIQATGMKPDMICKDLYELIEQVCKANDSID</sequence>
<proteinExistence type="inferred from homology"/>
<dbReference type="EC" id="3.1.3.-" evidence="5"/>
<feature type="binding site" evidence="8">
    <location>
        <position position="15"/>
    </location>
    <ligand>
        <name>Mg(2+)</name>
        <dbReference type="ChEBI" id="CHEBI:18420"/>
    </ligand>
</feature>
<protein>
    <recommendedName>
        <fullName evidence="5">Acid sugar phosphatase</fullName>
        <ecNumber evidence="5">3.1.3.-</ecNumber>
    </recommendedName>
</protein>
<comment type="similarity">
    <text evidence="1 5">Belongs to the HAD-like hydrolase superfamily. NagD family.</text>
</comment>